<evidence type="ECO:0000256" key="15">
    <source>
        <dbReference type="ARBA" id="ARBA00048909"/>
    </source>
</evidence>
<evidence type="ECO:0000313" key="20">
    <source>
        <dbReference type="Proteomes" id="UP000178735"/>
    </source>
</evidence>
<evidence type="ECO:0000256" key="4">
    <source>
        <dbReference type="ARBA" id="ARBA00005408"/>
    </source>
</evidence>
<comment type="caution">
    <text evidence="19">The sequence shown here is derived from an EMBL/GenBank/DDBJ whole genome shotgun (WGS) entry which is preliminary data.</text>
</comment>
<evidence type="ECO:0000256" key="14">
    <source>
        <dbReference type="ARBA" id="ARBA00047436"/>
    </source>
</evidence>
<comment type="subcellular location">
    <subcellularLocation>
        <location evidence="1 16 17">Cytoplasm</location>
    </subcellularLocation>
</comment>
<dbReference type="NCBIfam" id="TIGR00235">
    <property type="entry name" value="udk"/>
    <property type="match status" value="1"/>
</dbReference>
<dbReference type="GO" id="GO:0005737">
    <property type="term" value="C:cytoplasm"/>
    <property type="evidence" value="ECO:0007669"/>
    <property type="project" value="UniProtKB-SubCell"/>
</dbReference>
<protein>
    <recommendedName>
        <fullName evidence="6 16">Uridine kinase</fullName>
        <ecNumber evidence="5 16">2.7.1.48</ecNumber>
    </recommendedName>
    <alternativeName>
        <fullName evidence="12 16">Cytidine monophosphokinase</fullName>
    </alternativeName>
    <alternativeName>
        <fullName evidence="13 16">Uridine monophosphokinase</fullName>
    </alternativeName>
</protein>
<evidence type="ECO:0000256" key="7">
    <source>
        <dbReference type="ARBA" id="ARBA00022490"/>
    </source>
</evidence>
<dbReference type="Gene3D" id="3.40.50.300">
    <property type="entry name" value="P-loop containing nucleotide triphosphate hydrolases"/>
    <property type="match status" value="1"/>
</dbReference>
<dbReference type="GO" id="GO:0043771">
    <property type="term" value="F:cytidine kinase activity"/>
    <property type="evidence" value="ECO:0007669"/>
    <property type="project" value="RHEA"/>
</dbReference>
<organism evidence="19 20">
    <name type="scientific">Candidatus Wallbacteria bacterium GWC2_49_35</name>
    <dbReference type="NCBI Taxonomy" id="1817813"/>
    <lineage>
        <taxon>Bacteria</taxon>
        <taxon>Candidatus Walliibacteriota</taxon>
    </lineage>
</organism>
<evidence type="ECO:0000256" key="13">
    <source>
        <dbReference type="ARBA" id="ARBA00031452"/>
    </source>
</evidence>
<evidence type="ECO:0000256" key="9">
    <source>
        <dbReference type="ARBA" id="ARBA00022741"/>
    </source>
</evidence>
<dbReference type="PRINTS" id="PR00988">
    <property type="entry name" value="URIDINKINASE"/>
</dbReference>
<evidence type="ECO:0000256" key="16">
    <source>
        <dbReference type="HAMAP-Rule" id="MF_00551"/>
    </source>
</evidence>
<evidence type="ECO:0000256" key="11">
    <source>
        <dbReference type="ARBA" id="ARBA00022840"/>
    </source>
</evidence>
<keyword evidence="11 16" id="KW-0067">ATP-binding</keyword>
<dbReference type="EMBL" id="MGFH01000040">
    <property type="protein sequence ID" value="OGM07587.1"/>
    <property type="molecule type" value="Genomic_DNA"/>
</dbReference>
<comment type="pathway">
    <text evidence="2 16 17">Pyrimidine metabolism; UMP biosynthesis via salvage pathway; UMP from uridine: step 1/1.</text>
</comment>
<evidence type="ECO:0000256" key="5">
    <source>
        <dbReference type="ARBA" id="ARBA00012137"/>
    </source>
</evidence>
<comment type="catalytic activity">
    <reaction evidence="15 16 17">
        <text>uridine + ATP = UMP + ADP + H(+)</text>
        <dbReference type="Rhea" id="RHEA:16825"/>
        <dbReference type="ChEBI" id="CHEBI:15378"/>
        <dbReference type="ChEBI" id="CHEBI:16704"/>
        <dbReference type="ChEBI" id="CHEBI:30616"/>
        <dbReference type="ChEBI" id="CHEBI:57865"/>
        <dbReference type="ChEBI" id="CHEBI:456216"/>
        <dbReference type="EC" id="2.7.1.48"/>
    </reaction>
</comment>
<keyword evidence="9 16" id="KW-0547">Nucleotide-binding</keyword>
<comment type="catalytic activity">
    <reaction evidence="14 17">
        <text>cytidine + ATP = CMP + ADP + H(+)</text>
        <dbReference type="Rhea" id="RHEA:24674"/>
        <dbReference type="ChEBI" id="CHEBI:15378"/>
        <dbReference type="ChEBI" id="CHEBI:17562"/>
        <dbReference type="ChEBI" id="CHEBI:30616"/>
        <dbReference type="ChEBI" id="CHEBI:60377"/>
        <dbReference type="ChEBI" id="CHEBI:456216"/>
        <dbReference type="EC" id="2.7.1.48"/>
    </reaction>
</comment>
<evidence type="ECO:0000259" key="18">
    <source>
        <dbReference type="Pfam" id="PF00485"/>
    </source>
</evidence>
<name>A0A1F7WY30_9BACT</name>
<dbReference type="CDD" id="cd02023">
    <property type="entry name" value="UMPK"/>
    <property type="match status" value="1"/>
</dbReference>
<proteinExistence type="inferred from homology"/>
<dbReference type="InterPro" id="IPR026008">
    <property type="entry name" value="Uridine_kinase"/>
</dbReference>
<keyword evidence="7 16" id="KW-0963">Cytoplasm</keyword>
<dbReference type="NCBIfam" id="NF004018">
    <property type="entry name" value="PRK05480.1"/>
    <property type="match status" value="1"/>
</dbReference>
<dbReference type="SUPFAM" id="SSF52540">
    <property type="entry name" value="P-loop containing nucleoside triphosphate hydrolases"/>
    <property type="match status" value="1"/>
</dbReference>
<evidence type="ECO:0000256" key="6">
    <source>
        <dbReference type="ARBA" id="ARBA00021478"/>
    </source>
</evidence>
<dbReference type="UniPathway" id="UPA00579">
    <property type="reaction ID" value="UER00640"/>
</dbReference>
<keyword evidence="8 16" id="KW-0808">Transferase</keyword>
<feature type="domain" description="Phosphoribulokinase/uridine kinase" evidence="18">
    <location>
        <begin position="6"/>
        <end position="191"/>
    </location>
</feature>
<dbReference type="EC" id="2.7.1.48" evidence="5 16"/>
<dbReference type="AlphaFoldDB" id="A0A1F7WY30"/>
<dbReference type="Proteomes" id="UP000178735">
    <property type="component" value="Unassembled WGS sequence"/>
</dbReference>
<comment type="pathway">
    <text evidence="3 16 17">Pyrimidine metabolism; CTP biosynthesis via salvage pathway; CTP from cytidine: step 1/3.</text>
</comment>
<dbReference type="InterPro" id="IPR000764">
    <property type="entry name" value="Uridine_kinase-like"/>
</dbReference>
<evidence type="ECO:0000256" key="8">
    <source>
        <dbReference type="ARBA" id="ARBA00022679"/>
    </source>
</evidence>
<feature type="binding site" evidence="16">
    <location>
        <begin position="11"/>
        <end position="18"/>
    </location>
    <ligand>
        <name>ATP</name>
        <dbReference type="ChEBI" id="CHEBI:30616"/>
    </ligand>
</feature>
<dbReference type="PANTHER" id="PTHR10285">
    <property type="entry name" value="URIDINE KINASE"/>
    <property type="match status" value="1"/>
</dbReference>
<dbReference type="GO" id="GO:0004849">
    <property type="term" value="F:uridine kinase activity"/>
    <property type="evidence" value="ECO:0007669"/>
    <property type="project" value="UniProtKB-UniRule"/>
</dbReference>
<dbReference type="Pfam" id="PF00485">
    <property type="entry name" value="PRK"/>
    <property type="match status" value="1"/>
</dbReference>
<evidence type="ECO:0000256" key="12">
    <source>
        <dbReference type="ARBA" id="ARBA00030641"/>
    </source>
</evidence>
<reference evidence="19 20" key="1">
    <citation type="journal article" date="2016" name="Nat. Commun.">
        <title>Thousands of microbial genomes shed light on interconnected biogeochemical processes in an aquifer system.</title>
        <authorList>
            <person name="Anantharaman K."/>
            <person name="Brown C.T."/>
            <person name="Hug L.A."/>
            <person name="Sharon I."/>
            <person name="Castelle C.J."/>
            <person name="Probst A.J."/>
            <person name="Thomas B.C."/>
            <person name="Singh A."/>
            <person name="Wilkins M.J."/>
            <person name="Karaoz U."/>
            <person name="Brodie E.L."/>
            <person name="Williams K.H."/>
            <person name="Hubbard S.S."/>
            <person name="Banfield J.F."/>
        </authorList>
    </citation>
    <scope>NUCLEOTIDE SEQUENCE [LARGE SCALE GENOMIC DNA]</scope>
</reference>
<evidence type="ECO:0000256" key="3">
    <source>
        <dbReference type="ARBA" id="ARBA00004784"/>
    </source>
</evidence>
<sequence length="209" mass="24120">MLKPFILGIAGGSGSGKTTVTRKIVSALDSDSIILLDHDSYYRDQSHLPFEKRTAINYDHPDALDNDLLLEHLKQLRSFQPIEKPLYNFVSCTRSSETMKIEPKDIIILEGFLIFSDPRIRQMCDIKIYVDTDDDVRIIRRIERDLKERGRSLESIISQYFATVKPMHHQFVEPSKRFADVIIPYGGHNQIAIDMVLTQIKSKLNDNRE</sequence>
<dbReference type="InterPro" id="IPR027417">
    <property type="entry name" value="P-loop_NTPase"/>
</dbReference>
<comment type="similarity">
    <text evidence="4 16 17">Belongs to the uridine kinase family.</text>
</comment>
<dbReference type="STRING" id="1817813.A2008_01045"/>
<dbReference type="HAMAP" id="MF_00551">
    <property type="entry name" value="Uridine_kinase"/>
    <property type="match status" value="1"/>
</dbReference>
<keyword evidence="10 16" id="KW-0418">Kinase</keyword>
<evidence type="ECO:0000256" key="17">
    <source>
        <dbReference type="RuleBase" id="RU003825"/>
    </source>
</evidence>
<dbReference type="GO" id="GO:0044206">
    <property type="term" value="P:UMP salvage"/>
    <property type="evidence" value="ECO:0007669"/>
    <property type="project" value="UniProtKB-UniRule"/>
</dbReference>
<accession>A0A1F7WY30</accession>
<evidence type="ECO:0000313" key="19">
    <source>
        <dbReference type="EMBL" id="OGM07587.1"/>
    </source>
</evidence>
<dbReference type="InterPro" id="IPR006083">
    <property type="entry name" value="PRK/URK"/>
</dbReference>
<evidence type="ECO:0000256" key="2">
    <source>
        <dbReference type="ARBA" id="ARBA00004690"/>
    </source>
</evidence>
<gene>
    <name evidence="16" type="primary">udk</name>
    <name evidence="19" type="ORF">A2008_01045</name>
</gene>
<evidence type="ECO:0000256" key="10">
    <source>
        <dbReference type="ARBA" id="ARBA00022777"/>
    </source>
</evidence>
<evidence type="ECO:0000256" key="1">
    <source>
        <dbReference type="ARBA" id="ARBA00004496"/>
    </source>
</evidence>
<dbReference type="UniPathway" id="UPA00574">
    <property type="reaction ID" value="UER00637"/>
</dbReference>
<dbReference type="GO" id="GO:0005524">
    <property type="term" value="F:ATP binding"/>
    <property type="evidence" value="ECO:0007669"/>
    <property type="project" value="UniProtKB-UniRule"/>
</dbReference>
<dbReference type="GO" id="GO:0044211">
    <property type="term" value="P:CTP salvage"/>
    <property type="evidence" value="ECO:0007669"/>
    <property type="project" value="UniProtKB-UniRule"/>
</dbReference>